<reference evidence="6 7" key="1">
    <citation type="submission" date="2019-07" db="EMBL/GenBank/DDBJ databases">
        <title>Genomics analysis of Aphanomyces spp. identifies a new class of oomycete effector associated with host adaptation.</title>
        <authorList>
            <person name="Gaulin E."/>
        </authorList>
    </citation>
    <scope>NUCLEOTIDE SEQUENCE [LARGE SCALE GENOMIC DNA]</scope>
    <source>
        <strain evidence="6 7">ATCC 201684</strain>
    </source>
</reference>
<evidence type="ECO:0000256" key="4">
    <source>
        <dbReference type="ARBA" id="ARBA00023136"/>
    </source>
</evidence>
<keyword evidence="7" id="KW-1185">Reference proteome</keyword>
<keyword evidence="3 5" id="KW-1133">Transmembrane helix</keyword>
<feature type="transmembrane region" description="Helical" evidence="5">
    <location>
        <begin position="20"/>
        <end position="39"/>
    </location>
</feature>
<feature type="transmembrane region" description="Helical" evidence="5">
    <location>
        <begin position="275"/>
        <end position="297"/>
    </location>
</feature>
<evidence type="ECO:0000256" key="3">
    <source>
        <dbReference type="ARBA" id="ARBA00022989"/>
    </source>
</evidence>
<dbReference type="InterPro" id="IPR037185">
    <property type="entry name" value="EmrE-like"/>
</dbReference>
<dbReference type="Pfam" id="PF05653">
    <property type="entry name" value="Mg_trans_NIPA"/>
    <property type="match status" value="2"/>
</dbReference>
<feature type="transmembrane region" description="Helical" evidence="5">
    <location>
        <begin position="245"/>
        <end position="263"/>
    </location>
</feature>
<evidence type="ECO:0000256" key="1">
    <source>
        <dbReference type="ARBA" id="ARBA00004141"/>
    </source>
</evidence>
<proteinExistence type="predicted"/>
<evidence type="ECO:0000256" key="2">
    <source>
        <dbReference type="ARBA" id="ARBA00022692"/>
    </source>
</evidence>
<name>A0A6G0W5F4_9STRA</name>
<organism evidence="6 7">
    <name type="scientific">Aphanomyces euteiches</name>
    <dbReference type="NCBI Taxonomy" id="100861"/>
    <lineage>
        <taxon>Eukaryota</taxon>
        <taxon>Sar</taxon>
        <taxon>Stramenopiles</taxon>
        <taxon>Oomycota</taxon>
        <taxon>Saprolegniomycetes</taxon>
        <taxon>Saprolegniales</taxon>
        <taxon>Verrucalvaceae</taxon>
        <taxon>Aphanomyces</taxon>
    </lineage>
</organism>
<dbReference type="GO" id="GO:0015095">
    <property type="term" value="F:magnesium ion transmembrane transporter activity"/>
    <property type="evidence" value="ECO:0007669"/>
    <property type="project" value="InterPro"/>
</dbReference>
<comment type="caution">
    <text evidence="6">The sequence shown here is derived from an EMBL/GenBank/DDBJ whole genome shotgun (WGS) entry which is preliminary data.</text>
</comment>
<keyword evidence="4 5" id="KW-0472">Membrane</keyword>
<protein>
    <submittedName>
        <fullName evidence="6">Uncharacterized protein</fullName>
    </submittedName>
</protein>
<dbReference type="AlphaFoldDB" id="A0A6G0W5F4"/>
<evidence type="ECO:0000313" key="7">
    <source>
        <dbReference type="Proteomes" id="UP000481153"/>
    </source>
</evidence>
<keyword evidence="2 5" id="KW-0812">Transmembrane</keyword>
<dbReference type="SUPFAM" id="SSF103481">
    <property type="entry name" value="Multidrug resistance efflux transporter EmrE"/>
    <property type="match status" value="1"/>
</dbReference>
<evidence type="ECO:0000256" key="5">
    <source>
        <dbReference type="SAM" id="Phobius"/>
    </source>
</evidence>
<feature type="transmembrane region" description="Helical" evidence="5">
    <location>
        <begin position="115"/>
        <end position="131"/>
    </location>
</feature>
<feature type="transmembrane region" description="Helical" evidence="5">
    <location>
        <begin position="304"/>
        <end position="325"/>
    </location>
</feature>
<evidence type="ECO:0000313" key="6">
    <source>
        <dbReference type="EMBL" id="KAF0722299.1"/>
    </source>
</evidence>
<dbReference type="VEuPathDB" id="FungiDB:AeMF1_002061"/>
<dbReference type="PANTHER" id="PTHR12570:SF9">
    <property type="entry name" value="MAGNESIUM TRANSPORTER NIPA8-RELATED"/>
    <property type="match status" value="1"/>
</dbReference>
<accession>A0A6G0W5F4</accession>
<dbReference type="PANTHER" id="PTHR12570">
    <property type="match status" value="1"/>
</dbReference>
<dbReference type="Gene3D" id="1.10.3730.20">
    <property type="match status" value="1"/>
</dbReference>
<feature type="transmembrane region" description="Helical" evidence="5">
    <location>
        <begin position="207"/>
        <end position="224"/>
    </location>
</feature>
<gene>
    <name evidence="6" type="ORF">Ae201684_018516</name>
</gene>
<dbReference type="GO" id="GO:0016020">
    <property type="term" value="C:membrane"/>
    <property type="evidence" value="ECO:0007669"/>
    <property type="project" value="UniProtKB-SubCell"/>
</dbReference>
<feature type="transmembrane region" description="Helical" evidence="5">
    <location>
        <begin position="60"/>
        <end position="81"/>
    </location>
</feature>
<dbReference type="EMBL" id="VJMJ01000339">
    <property type="protein sequence ID" value="KAF0722299.1"/>
    <property type="molecule type" value="Genomic_DNA"/>
</dbReference>
<dbReference type="InterPro" id="IPR008521">
    <property type="entry name" value="Mg_trans_NIPA"/>
</dbReference>
<feature type="transmembrane region" description="Helical" evidence="5">
    <location>
        <begin position="152"/>
        <end position="170"/>
    </location>
</feature>
<comment type="subcellular location">
    <subcellularLocation>
        <location evidence="1">Membrane</location>
        <topology evidence="1">Multi-pass membrane protein</topology>
    </subcellularLocation>
</comment>
<dbReference type="Proteomes" id="UP000481153">
    <property type="component" value="Unassembled WGS sequence"/>
</dbReference>
<sequence>MDRENGYVLDTNVLNGSNSLGLWITIVAGVCSNLGVQLQKHAHREQEAKENNAYFAKKQWIAGMALVILGSIGDFEALSFATQSLVTTVGGGTTVMTNVLLSTIWHGEQFSLRDAYGTSCVLLGVILIALCSPQDGEYNVEQLVDKFQSPTVVAYLIILGVTIGYLTWMIDSAVDNPKRQTAVSVRTSARIRRFLRIDEEDSWSKPLLYAIISGIMGSLSVLLGKCASEMVKTTVNGNNQFYHPMTYVFFGGMLTTIGLQIHWFNKALILGDISVVFPVFQVFWIGFGVIGGMVLYGDLARLEFFQGVSFVLASCCILVGVYNLAQHETSEKSSTSLDAARKKSIESDTYLIEAYQSLLESHESDRVVPTSENQNTYRPPAVLRSL</sequence>